<name>A0A164R4F3_9CRUS</name>
<dbReference type="GO" id="GO:0015074">
    <property type="term" value="P:DNA integration"/>
    <property type="evidence" value="ECO:0007669"/>
    <property type="project" value="InterPro"/>
</dbReference>
<dbReference type="SUPFAM" id="SSF53098">
    <property type="entry name" value="Ribonuclease H-like"/>
    <property type="match status" value="1"/>
</dbReference>
<dbReference type="GO" id="GO:0003676">
    <property type="term" value="F:nucleic acid binding"/>
    <property type="evidence" value="ECO:0007669"/>
    <property type="project" value="InterPro"/>
</dbReference>
<dbReference type="SUPFAM" id="SSF56672">
    <property type="entry name" value="DNA/RNA polymerases"/>
    <property type="match status" value="1"/>
</dbReference>
<dbReference type="EC" id="2.7.7.49" evidence="1"/>
<evidence type="ECO:0000313" key="5">
    <source>
        <dbReference type="EMBL" id="KZS08318.1"/>
    </source>
</evidence>
<protein>
    <recommendedName>
        <fullName evidence="1">RNA-directed DNA polymerase</fullName>
        <ecNumber evidence="1">2.7.7.49</ecNumber>
    </recommendedName>
</protein>
<dbReference type="PANTHER" id="PTHR37984:SF5">
    <property type="entry name" value="PROTEIN NYNRIN-LIKE"/>
    <property type="match status" value="1"/>
</dbReference>
<dbReference type="InterPro" id="IPR001584">
    <property type="entry name" value="Integrase_cat-core"/>
</dbReference>
<dbReference type="InterPro" id="IPR043502">
    <property type="entry name" value="DNA/RNA_pol_sf"/>
</dbReference>
<dbReference type="Pfam" id="PF17919">
    <property type="entry name" value="RT_RNaseH_2"/>
    <property type="match status" value="1"/>
</dbReference>
<dbReference type="Pfam" id="PF22938">
    <property type="entry name" value="Integrase_p58_C"/>
    <property type="match status" value="1"/>
</dbReference>
<dbReference type="InterPro" id="IPR041588">
    <property type="entry name" value="Integrase_H2C2"/>
</dbReference>
<reference evidence="5 6" key="1">
    <citation type="submission" date="2016-03" db="EMBL/GenBank/DDBJ databases">
        <title>EvidentialGene: Evidence-directed Construction of Genes on Genomes.</title>
        <authorList>
            <person name="Gilbert D.G."/>
            <person name="Choi J.-H."/>
            <person name="Mockaitis K."/>
            <person name="Colbourne J."/>
            <person name="Pfrender M."/>
        </authorList>
    </citation>
    <scope>NUCLEOTIDE SEQUENCE [LARGE SCALE GENOMIC DNA]</scope>
    <source>
        <strain evidence="5 6">Xinb3</strain>
        <tissue evidence="5">Complete organism</tissue>
    </source>
</reference>
<dbReference type="GO" id="GO:0042575">
    <property type="term" value="C:DNA polymerase complex"/>
    <property type="evidence" value="ECO:0007669"/>
    <property type="project" value="UniProtKB-ARBA"/>
</dbReference>
<keyword evidence="6" id="KW-1185">Reference proteome</keyword>
<dbReference type="FunFam" id="1.10.340.70:FF:000001">
    <property type="entry name" value="Retrovirus-related Pol polyprotein from transposon gypsy-like Protein"/>
    <property type="match status" value="1"/>
</dbReference>
<sequence length="924" mass="104434">MVIEDQTPTPATKKIAKSGARIPARSMAAMEIEQTEVTKPLLDGRPWMIEPATNRTTGPTPGTLMPGDRPTVWDMMTNLENRSFYIHKKMVLGNRTEVAGIGREIDATGRANGLRTLNTELEKGTTNILYFTPSINQELPAEERKEFEDTLRDNTDCFAREGERLGSCNVAEHEIQLTPNARPIYQTQRPASYGALTRLHGAKIFSVMDFESGIVLAALRKANVKLKLAKGHFGESAIISLGYKINADGIDPDLVKARAVQNFHTPPTTASRAEKVKFIKSFLGLCSYYRRHIPGFAEVAKPLFDLAKEKSLFIWTLTHQERFDKLKQMLADAATLAYPDMTAEFKIHPDACGYGIGAVLIKKEDELLHNRKRMPGLHLGDQEIPTVHLRMPNKNRHRPPRTMLAPIKNGTCRQVSQMGHDNLRVQPVSEDDETPDNTWAGHVNTVGGMTQDNREELTRGQQAEWAYVFRNAENGKETVNYTIENGLLHRMQITKEGEMDVELRLCIPKDLKTTFLQACHDDVTSVHLGETRTYDRVTQRYYWHGIPRDIENYIKACPDCNRYIIAAVDYVTKWAEAVALPVAGAEQVAEFFVKEILLRHEAPRKLTTDQGKCFVAFMMQRVPAAMETNHQTTTAYPPQANGLDHKDWDATLPFVRFAYSTSRQETTGNSPFFLMHAGHPVLPVETILGATPDSHELVPVEAGGPDKYEIWMLGNLQRAFAEVDDRSQRAQRKYKQHYDTHRREGEKFHPTQQVLVYRPIRKVGLAEKLLHRWHGPYNIVRQITPLNYEVQLSNSKKTEVIHVKRLKSFVDLTQPATNTDGEAQSTDRVGSEGTTNEVSKDGYTPVDPQQQPEGPARPRKQLTEKKVRFTTPPPLEEPQPPTAEAVGGCGPVTRVENDQNRRYPLRKRKKRFALASTLLYSMVL</sequence>
<dbReference type="STRING" id="35525.A0A164R4F3"/>
<evidence type="ECO:0000313" key="6">
    <source>
        <dbReference type="Proteomes" id="UP000076858"/>
    </source>
</evidence>
<dbReference type="Proteomes" id="UP000076858">
    <property type="component" value="Unassembled WGS sequence"/>
</dbReference>
<evidence type="ECO:0000256" key="3">
    <source>
        <dbReference type="SAM" id="MobiDB-lite"/>
    </source>
</evidence>
<dbReference type="Gene3D" id="3.30.420.10">
    <property type="entry name" value="Ribonuclease H-like superfamily/Ribonuclease H"/>
    <property type="match status" value="1"/>
</dbReference>
<dbReference type="InterPro" id="IPR054465">
    <property type="entry name" value="Integrase_p58-like_C"/>
</dbReference>
<accession>A0A164R4F3</accession>
<dbReference type="InterPro" id="IPR043128">
    <property type="entry name" value="Rev_trsase/Diguanyl_cyclase"/>
</dbReference>
<evidence type="ECO:0000256" key="1">
    <source>
        <dbReference type="ARBA" id="ARBA00012493"/>
    </source>
</evidence>
<dbReference type="InterPro" id="IPR036397">
    <property type="entry name" value="RNaseH_sf"/>
</dbReference>
<evidence type="ECO:0000259" key="4">
    <source>
        <dbReference type="PROSITE" id="PS50994"/>
    </source>
</evidence>
<evidence type="ECO:0000256" key="2">
    <source>
        <dbReference type="ARBA" id="ARBA00023268"/>
    </source>
</evidence>
<feature type="compositionally biased region" description="Pro residues" evidence="3">
    <location>
        <begin position="871"/>
        <end position="881"/>
    </location>
</feature>
<organism evidence="5 6">
    <name type="scientific">Daphnia magna</name>
    <dbReference type="NCBI Taxonomy" id="35525"/>
    <lineage>
        <taxon>Eukaryota</taxon>
        <taxon>Metazoa</taxon>
        <taxon>Ecdysozoa</taxon>
        <taxon>Arthropoda</taxon>
        <taxon>Crustacea</taxon>
        <taxon>Branchiopoda</taxon>
        <taxon>Diplostraca</taxon>
        <taxon>Cladocera</taxon>
        <taxon>Anomopoda</taxon>
        <taxon>Daphniidae</taxon>
        <taxon>Daphnia</taxon>
    </lineage>
</organism>
<dbReference type="EMBL" id="LRGB01002230">
    <property type="protein sequence ID" value="KZS08318.1"/>
    <property type="molecule type" value="Genomic_DNA"/>
</dbReference>
<gene>
    <name evidence="5" type="ORF">APZ42_027712</name>
</gene>
<dbReference type="InterPro" id="IPR050951">
    <property type="entry name" value="Retrovirus_Pol_polyprotein"/>
</dbReference>
<dbReference type="OrthoDB" id="10037266at2759"/>
<dbReference type="InterPro" id="IPR041577">
    <property type="entry name" value="RT_RNaseH_2"/>
</dbReference>
<feature type="region of interest" description="Disordered" evidence="3">
    <location>
        <begin position="815"/>
        <end position="902"/>
    </location>
</feature>
<feature type="compositionally biased region" description="Polar residues" evidence="3">
    <location>
        <begin position="815"/>
        <end position="837"/>
    </location>
</feature>
<comment type="caution">
    <text evidence="5">The sequence shown here is derived from an EMBL/GenBank/DDBJ whole genome shotgun (WGS) entry which is preliminary data.</text>
</comment>
<dbReference type="Gene3D" id="3.30.70.270">
    <property type="match status" value="1"/>
</dbReference>
<dbReference type="FunFam" id="3.30.70.270:FF:000020">
    <property type="entry name" value="Transposon Tf2-6 polyprotein-like Protein"/>
    <property type="match status" value="1"/>
</dbReference>
<dbReference type="InterPro" id="IPR012337">
    <property type="entry name" value="RNaseH-like_sf"/>
</dbReference>
<dbReference type="PANTHER" id="PTHR37984">
    <property type="entry name" value="PROTEIN CBG26694"/>
    <property type="match status" value="1"/>
</dbReference>
<feature type="domain" description="Integrase catalytic" evidence="4">
    <location>
        <begin position="536"/>
        <end position="642"/>
    </location>
</feature>
<dbReference type="PROSITE" id="PS50994">
    <property type="entry name" value="INTEGRASE"/>
    <property type="match status" value="1"/>
</dbReference>
<dbReference type="GO" id="GO:0003964">
    <property type="term" value="F:RNA-directed DNA polymerase activity"/>
    <property type="evidence" value="ECO:0007669"/>
    <property type="project" value="UniProtKB-EC"/>
</dbReference>
<dbReference type="Pfam" id="PF17921">
    <property type="entry name" value="Integrase_H2C2"/>
    <property type="match status" value="1"/>
</dbReference>
<keyword evidence="2" id="KW-0511">Multifunctional enzyme</keyword>
<proteinExistence type="predicted"/>
<dbReference type="AlphaFoldDB" id="A0A164R4F3"/>